<protein>
    <submittedName>
        <fullName evidence="2">Uncharacterized protein</fullName>
    </submittedName>
</protein>
<dbReference type="Proteomes" id="UP000195011">
    <property type="component" value="Unassembled WGS sequence"/>
</dbReference>
<feature type="compositionally biased region" description="Low complexity" evidence="1">
    <location>
        <begin position="86"/>
        <end position="97"/>
    </location>
</feature>
<evidence type="ECO:0000313" key="2">
    <source>
        <dbReference type="EMBL" id="OUE18399.1"/>
    </source>
</evidence>
<reference evidence="2 3" key="1">
    <citation type="submission" date="2016-08" db="EMBL/GenBank/DDBJ databases">
        <title>Genome sequence of Clavibacter michiganensis spp strain CFBP8017.</title>
        <authorList>
            <person name="Thapa S.P."/>
            <person name="Coaker G."/>
            <person name="Jacques M.-A."/>
        </authorList>
    </citation>
    <scope>NUCLEOTIDE SEQUENCE [LARGE SCALE GENOMIC DNA]</scope>
    <source>
        <strain evidence="2">CFBP8017</strain>
    </source>
</reference>
<evidence type="ECO:0000313" key="3">
    <source>
        <dbReference type="Proteomes" id="UP000195011"/>
    </source>
</evidence>
<organism evidence="2 3">
    <name type="scientific">Clavibacter michiganensis</name>
    <dbReference type="NCBI Taxonomy" id="28447"/>
    <lineage>
        <taxon>Bacteria</taxon>
        <taxon>Bacillati</taxon>
        <taxon>Actinomycetota</taxon>
        <taxon>Actinomycetes</taxon>
        <taxon>Micrococcales</taxon>
        <taxon>Microbacteriaceae</taxon>
        <taxon>Clavibacter</taxon>
    </lineage>
</organism>
<feature type="compositionally biased region" description="Polar residues" evidence="1">
    <location>
        <begin position="103"/>
        <end position="120"/>
    </location>
</feature>
<name>A0A251Y2U6_9MICO</name>
<feature type="compositionally biased region" description="Low complexity" evidence="1">
    <location>
        <begin position="12"/>
        <end position="31"/>
    </location>
</feature>
<comment type="caution">
    <text evidence="2">The sequence shown here is derived from an EMBL/GenBank/DDBJ whole genome shotgun (WGS) entry which is preliminary data.</text>
</comment>
<dbReference type="EMBL" id="MDJY01000061">
    <property type="protein sequence ID" value="OUE18399.1"/>
    <property type="molecule type" value="Genomic_DNA"/>
</dbReference>
<feature type="region of interest" description="Disordered" evidence="1">
    <location>
        <begin position="86"/>
        <end position="120"/>
    </location>
</feature>
<evidence type="ECO:0000256" key="1">
    <source>
        <dbReference type="SAM" id="MobiDB-lite"/>
    </source>
</evidence>
<accession>A0A251Y2U6</accession>
<sequence length="217" mass="21985">MSGRLRTSDPLAAAAPATGTRGTGRVAGAKGTHAETVHTPSRTPAENRPPDSVARSRIPASPWPTGCGDVAGAGGSTGSAMIPVVVRGGRTGSGSVRLRTDTETPSGSHASSTSTGCATSPCRSTFVSASCTIRYTASCCPVPNAPGSPVSTKAMVRPVERICSMRSLSSLSSGCGLSSELCRSCARRIRTSPSACRAVVEMVRSAWSDASGSTRRA</sequence>
<dbReference type="AlphaFoldDB" id="A0A251Y2U6"/>
<gene>
    <name evidence="2" type="ORF">BFL36_14695</name>
</gene>
<proteinExistence type="predicted"/>
<feature type="region of interest" description="Disordered" evidence="1">
    <location>
        <begin position="1"/>
        <end position="74"/>
    </location>
</feature>